<dbReference type="EnsemblPlants" id="Kaladp0053s0349.2.v1.1">
    <property type="protein sequence ID" value="Kaladp0053s0349.2.v1.1"/>
    <property type="gene ID" value="Kaladp0053s0349.v1.1"/>
</dbReference>
<reference evidence="3" key="1">
    <citation type="submission" date="2021-01" db="UniProtKB">
        <authorList>
            <consortium name="EnsemblPlants"/>
        </authorList>
    </citation>
    <scope>IDENTIFICATION</scope>
</reference>
<dbReference type="GO" id="GO:0010088">
    <property type="term" value="P:phloem development"/>
    <property type="evidence" value="ECO:0007669"/>
    <property type="project" value="InterPro"/>
</dbReference>
<evidence type="ECO:0000259" key="1">
    <source>
        <dbReference type="Pfam" id="PF14576"/>
    </source>
</evidence>
<dbReference type="EnsemblPlants" id="Kaladp0053s0349.1.v1.1">
    <property type="protein sequence ID" value="Kaladp0053s0349.1.v1.1"/>
    <property type="gene ID" value="Kaladp0053s0349.v1.1"/>
</dbReference>
<proteinExistence type="predicted"/>
<evidence type="ECO:0000313" key="4">
    <source>
        <dbReference type="Proteomes" id="UP000594263"/>
    </source>
</evidence>
<feature type="domain" description="Sieve element occlusion C-terminal" evidence="2">
    <location>
        <begin position="488"/>
        <end position="724"/>
    </location>
</feature>
<dbReference type="Pfam" id="PF14576">
    <property type="entry name" value="SEO_N"/>
    <property type="match status" value="1"/>
</dbReference>
<dbReference type="AlphaFoldDB" id="A0A7N0U323"/>
<dbReference type="Proteomes" id="UP000594263">
    <property type="component" value="Unplaced"/>
</dbReference>
<name>A0A7N0U323_KALFE</name>
<dbReference type="Gramene" id="Kaladp0053s0349.2.v1.1">
    <property type="protein sequence ID" value="Kaladp0053s0349.2.v1.1"/>
    <property type="gene ID" value="Kaladp0053s0349.v1.1"/>
</dbReference>
<keyword evidence="4" id="KW-1185">Reference proteome</keyword>
<organism evidence="3 4">
    <name type="scientific">Kalanchoe fedtschenkoi</name>
    <name type="common">Lavender scallops</name>
    <name type="synonym">South American air plant</name>
    <dbReference type="NCBI Taxonomy" id="63787"/>
    <lineage>
        <taxon>Eukaryota</taxon>
        <taxon>Viridiplantae</taxon>
        <taxon>Streptophyta</taxon>
        <taxon>Embryophyta</taxon>
        <taxon>Tracheophyta</taxon>
        <taxon>Spermatophyta</taxon>
        <taxon>Magnoliopsida</taxon>
        <taxon>eudicotyledons</taxon>
        <taxon>Gunneridae</taxon>
        <taxon>Pentapetalae</taxon>
        <taxon>Saxifragales</taxon>
        <taxon>Crassulaceae</taxon>
        <taxon>Kalanchoe</taxon>
    </lineage>
</organism>
<dbReference type="OMA" id="YNDTHQG"/>
<dbReference type="Gramene" id="Kaladp0053s0349.1.v1.1">
    <property type="protein sequence ID" value="Kaladp0053s0349.1.v1.1"/>
    <property type="gene ID" value="Kaladp0053s0349.v1.1"/>
</dbReference>
<dbReference type="PANTHER" id="PTHR33232:SF20">
    <property type="entry name" value="PROTEIN SIEVE ELEMENT OCCLUSION B-LIKE"/>
    <property type="match status" value="1"/>
</dbReference>
<dbReference type="Pfam" id="PF14577">
    <property type="entry name" value="SEO_C"/>
    <property type="match status" value="1"/>
</dbReference>
<feature type="domain" description="Sieve element occlusion N-terminal" evidence="1">
    <location>
        <begin position="31"/>
        <end position="321"/>
    </location>
</feature>
<dbReference type="InterPro" id="IPR027942">
    <property type="entry name" value="SEO_N"/>
</dbReference>
<evidence type="ECO:0000259" key="2">
    <source>
        <dbReference type="Pfam" id="PF14577"/>
    </source>
</evidence>
<sequence length="725" mass="82417">MAHYNAVVPVAAPRHNELQALKSDRRMFGSSDDTTMMRQIVSTHAPDGRVVSVRPMVHIIDNIFARATPAMPGVVAAHDAHALAQLDLSEDKALHAGLGDMIELLAHTISKISCEISCKCSGGGDAHHTTVAIFNILSSYTWDAKVVIALAAFAVNYGEFWLVAQLYPTNPLAKSIAVLKQLPETLERVDMLKPKFEALTNLITAMMEVTKSIIEFQELPSQYISQDTPEMAAATAHIPTAAYWTIRSIVACASQIMGLTGMGHEYIASTTEAWELSSLAHKLSSIHSHLRKQLDLCYRLIDEKIHIEAFQTLVRLFETQHIDNMKILKALFYAKDDQLPLYDGTRKTRVGLEVLRRKNVLILISDLDILSEELFILEQIYNESRQHATKTADSHFEVVWLPVVDRMTMWDDQKQKHFEMLQASMPWFSVSHPSMVDLAVIRYIKEIWKFSKKPILVVLDPHGKVVNPNALHMVWIWQSAAYPFTSAREEMLWKEESWRIELLVDNIDPMIFNWIGEGKYICLFGGEDTEWIRKFCLTAQAVARQAGIGLEMLYVGKSNPREKVRRNNQIIEREKLAHVLPSLTLIWFFWVRIESMWHSKSKLQHQNGHTPENDPILQEIMTMLSFDGSDQGWAVICGGAAPHEMAKGKGQTMWNSFERFDAWKERVPPLGFVKALDEDIHEHQTPHHCNRLILPGANGTIPERVVCAECGRSMEKYIMYRCCTD</sequence>
<dbReference type="PANTHER" id="PTHR33232">
    <property type="entry name" value="PROTEIN SIEVE ELEMENT OCCLUSION B-LIKE"/>
    <property type="match status" value="1"/>
</dbReference>
<dbReference type="InterPro" id="IPR039299">
    <property type="entry name" value="SEOA"/>
</dbReference>
<accession>A0A7N0U323</accession>
<protein>
    <submittedName>
        <fullName evidence="3">Uncharacterized protein</fullName>
    </submittedName>
</protein>
<dbReference type="InterPro" id="IPR027944">
    <property type="entry name" value="SEO_C"/>
</dbReference>
<evidence type="ECO:0000313" key="3">
    <source>
        <dbReference type="EnsemblPlants" id="Kaladp0053s0349.1.v1.1"/>
    </source>
</evidence>